<dbReference type="InterPro" id="IPR003489">
    <property type="entry name" value="RHF/RaiA"/>
</dbReference>
<dbReference type="InterPro" id="IPR036567">
    <property type="entry name" value="RHF-like"/>
</dbReference>
<dbReference type="STRING" id="1156395.DBT_0469"/>
<dbReference type="EMBL" id="MAGO01000002">
    <property type="protein sequence ID" value="OCC16007.1"/>
    <property type="molecule type" value="Genomic_DNA"/>
</dbReference>
<reference evidence="2 3" key="1">
    <citation type="submission" date="2016-06" db="EMBL/GenBank/DDBJ databases">
        <title>Respiratory ammonification of nitrate coupled to the oxidation of elemental sulfur in deep-sea autotrophic thermophilic bacteria.</title>
        <authorList>
            <person name="Slobodkina G.B."/>
            <person name="Mardanov A.V."/>
            <person name="Ravin N.V."/>
            <person name="Frolova A.A."/>
            <person name="Viryasiv M.B."/>
            <person name="Chernyh N.A."/>
            <person name="Bonch-Osmolovskaya E.A."/>
            <person name="Slobodkin A.I."/>
        </authorList>
    </citation>
    <scope>NUCLEOTIDE SEQUENCE [LARGE SCALE GENOMIC DNA]</scope>
    <source>
        <strain evidence="2 3">S69</strain>
    </source>
</reference>
<dbReference type="AlphaFoldDB" id="A0A1B9F7U2"/>
<dbReference type="Gene3D" id="3.30.160.100">
    <property type="entry name" value="Ribosome hibernation promotion factor-like"/>
    <property type="match status" value="1"/>
</dbReference>
<dbReference type="InterPro" id="IPR012340">
    <property type="entry name" value="NA-bd_OB-fold"/>
</dbReference>
<dbReference type="Gene3D" id="2.40.50.140">
    <property type="entry name" value="Nucleic acid-binding proteins"/>
    <property type="match status" value="1"/>
</dbReference>
<accession>A0A1B9F7U2</accession>
<sequence>MDVHIEAKNVTLLPNWEEKINEEIAKIQRHFPDLIHHLRFELIGTKHHRLGYVEIHIVASVPGETIVVKRKGERVQLLLVECFDKLDRQIREYNRRRQGIIKSHEMHPVGSIKRIFREEGYGFLEGADGEEIYFQQSAVKTIPFKDLEVGDLVRYEGEQREKGPQAIWIKPAR</sequence>
<dbReference type="PROSITE" id="PS51857">
    <property type="entry name" value="CSD_2"/>
    <property type="match status" value="1"/>
</dbReference>
<comment type="caution">
    <text evidence="2">The sequence shown here is derived from an EMBL/GenBank/DDBJ whole genome shotgun (WGS) entry which is preliminary data.</text>
</comment>
<dbReference type="Proteomes" id="UP000093080">
    <property type="component" value="Unassembled WGS sequence"/>
</dbReference>
<evidence type="ECO:0000313" key="2">
    <source>
        <dbReference type="EMBL" id="OCC16007.1"/>
    </source>
</evidence>
<keyword evidence="3" id="KW-1185">Reference proteome</keyword>
<gene>
    <name evidence="2" type="ORF">DBT_0469</name>
</gene>
<dbReference type="RefSeq" id="WP_067616008.1">
    <property type="nucleotide sequence ID" value="NZ_MAGO01000002.1"/>
</dbReference>
<proteinExistence type="predicted"/>
<dbReference type="SUPFAM" id="SSF50249">
    <property type="entry name" value="Nucleic acid-binding proteins"/>
    <property type="match status" value="1"/>
</dbReference>
<dbReference type="SMART" id="SM00357">
    <property type="entry name" value="CSP"/>
    <property type="match status" value="1"/>
</dbReference>
<protein>
    <submittedName>
        <fullName evidence="2">Sigma 54 modulation protein YhbH</fullName>
    </submittedName>
</protein>
<dbReference type="OrthoDB" id="9782252at2"/>
<dbReference type="SUPFAM" id="SSF69754">
    <property type="entry name" value="Ribosome binding protein Y (YfiA homologue)"/>
    <property type="match status" value="1"/>
</dbReference>
<feature type="domain" description="CSD" evidence="1">
    <location>
        <begin position="107"/>
        <end position="171"/>
    </location>
</feature>
<dbReference type="InterPro" id="IPR011129">
    <property type="entry name" value="CSD"/>
</dbReference>
<name>A0A1B9F7U2_9BACT</name>
<dbReference type="GO" id="GO:0005829">
    <property type="term" value="C:cytosol"/>
    <property type="evidence" value="ECO:0007669"/>
    <property type="project" value="UniProtKB-ARBA"/>
</dbReference>
<evidence type="ECO:0000313" key="3">
    <source>
        <dbReference type="Proteomes" id="UP000093080"/>
    </source>
</evidence>
<dbReference type="Pfam" id="PF02482">
    <property type="entry name" value="Ribosomal_S30AE"/>
    <property type="match status" value="1"/>
</dbReference>
<organism evidence="2 3">
    <name type="scientific">Dissulfuribacter thermophilus</name>
    <dbReference type="NCBI Taxonomy" id="1156395"/>
    <lineage>
        <taxon>Bacteria</taxon>
        <taxon>Pseudomonadati</taxon>
        <taxon>Thermodesulfobacteriota</taxon>
        <taxon>Dissulfuribacteria</taxon>
        <taxon>Dissulfuribacterales</taxon>
        <taxon>Dissulfuribacteraceae</taxon>
        <taxon>Dissulfuribacter</taxon>
    </lineage>
</organism>
<dbReference type="Pfam" id="PF00313">
    <property type="entry name" value="CSD"/>
    <property type="match status" value="1"/>
</dbReference>
<dbReference type="GO" id="GO:0003676">
    <property type="term" value="F:nucleic acid binding"/>
    <property type="evidence" value="ECO:0007669"/>
    <property type="project" value="InterPro"/>
</dbReference>
<evidence type="ECO:0000259" key="1">
    <source>
        <dbReference type="PROSITE" id="PS51857"/>
    </source>
</evidence>
<dbReference type="InterPro" id="IPR002059">
    <property type="entry name" value="CSP_DNA-bd"/>
</dbReference>